<feature type="transmembrane region" description="Helical" evidence="1">
    <location>
        <begin position="193"/>
        <end position="211"/>
    </location>
</feature>
<keyword evidence="1" id="KW-0472">Membrane</keyword>
<feature type="transmembrane region" description="Helical" evidence="1">
    <location>
        <begin position="91"/>
        <end position="111"/>
    </location>
</feature>
<keyword evidence="1" id="KW-0812">Transmembrane</keyword>
<evidence type="ECO:0000313" key="5">
    <source>
        <dbReference type="Proteomes" id="UP000261166"/>
    </source>
</evidence>
<feature type="transmembrane region" description="Helical" evidence="1">
    <location>
        <begin position="223"/>
        <end position="239"/>
    </location>
</feature>
<comment type="caution">
    <text evidence="3">The sequence shown here is derived from an EMBL/GenBank/DDBJ whole genome shotgun (WGS) entry which is preliminary data.</text>
</comment>
<dbReference type="EMBL" id="QVLV01000022">
    <property type="protein sequence ID" value="RGE56661.1"/>
    <property type="molecule type" value="Genomic_DNA"/>
</dbReference>
<dbReference type="GeneID" id="97989641"/>
<dbReference type="Proteomes" id="UP000260812">
    <property type="component" value="Unassembled WGS sequence"/>
</dbReference>
<feature type="transmembrane region" description="Helical" evidence="1">
    <location>
        <begin position="61"/>
        <end position="79"/>
    </location>
</feature>
<name>A0A3E3IU59_9FIRM</name>
<feature type="transmembrane region" description="Helical" evidence="1">
    <location>
        <begin position="132"/>
        <end position="154"/>
    </location>
</feature>
<protein>
    <submittedName>
        <fullName evidence="3">Uncharacterized protein</fullName>
    </submittedName>
</protein>
<dbReference type="OrthoDB" id="2067169at2"/>
<dbReference type="RefSeq" id="WP_025490441.1">
    <property type="nucleotide sequence ID" value="NZ_CALBAU010000359.1"/>
</dbReference>
<evidence type="ECO:0000313" key="2">
    <source>
        <dbReference type="EMBL" id="RGE56661.1"/>
    </source>
</evidence>
<dbReference type="AlphaFoldDB" id="A0A3E3IU59"/>
<evidence type="ECO:0000256" key="1">
    <source>
        <dbReference type="SAM" id="Phobius"/>
    </source>
</evidence>
<keyword evidence="4" id="KW-1185">Reference proteome</keyword>
<feature type="transmembrane region" description="Helical" evidence="1">
    <location>
        <begin position="166"/>
        <end position="186"/>
    </location>
</feature>
<proteinExistence type="predicted"/>
<keyword evidence="1" id="KW-1133">Transmembrane helix</keyword>
<organism evidence="3 5">
    <name type="scientific">Eisenbergiella massiliensis</name>
    <dbReference type="NCBI Taxonomy" id="1720294"/>
    <lineage>
        <taxon>Bacteria</taxon>
        <taxon>Bacillati</taxon>
        <taxon>Bacillota</taxon>
        <taxon>Clostridia</taxon>
        <taxon>Lachnospirales</taxon>
        <taxon>Lachnospiraceae</taxon>
        <taxon>Eisenbergiella</taxon>
    </lineage>
</organism>
<reference evidence="3 5" key="1">
    <citation type="submission" date="2018-08" db="EMBL/GenBank/DDBJ databases">
        <title>A genome reference for cultivated species of the human gut microbiota.</title>
        <authorList>
            <person name="Zou Y."/>
            <person name="Xue W."/>
            <person name="Luo G."/>
        </authorList>
    </citation>
    <scope>NUCLEOTIDE SEQUENCE [LARGE SCALE GENOMIC DNA]</scope>
    <source>
        <strain evidence="3 5">AF26-4BH</strain>
        <strain evidence="2">TF05-5AC</strain>
    </source>
</reference>
<evidence type="ECO:0000313" key="4">
    <source>
        <dbReference type="Proteomes" id="UP000260812"/>
    </source>
</evidence>
<dbReference type="EMBL" id="QVLU01000015">
    <property type="protein sequence ID" value="RGE70605.1"/>
    <property type="molecule type" value="Genomic_DNA"/>
</dbReference>
<accession>A0A3E3IU59</accession>
<dbReference type="Proteomes" id="UP000261166">
    <property type="component" value="Unassembled WGS sequence"/>
</dbReference>
<evidence type="ECO:0000313" key="3">
    <source>
        <dbReference type="EMBL" id="RGE70605.1"/>
    </source>
</evidence>
<gene>
    <name evidence="3" type="ORF">DWY69_16900</name>
    <name evidence="2" type="ORF">DXC51_22970</name>
</gene>
<sequence length="251" mass="28161">MQNNWEKELGRALKESVGEPDAERMAMTAEALHKAYRGKHRERIGFTGFLLRQIRFNGWKIWLMQGVLLGLLRLVLTFTYGSLKVVNQEKIPLLLCCISVLIVMTAVPFLWRSLRYRMFETEIATRMSMGRLTGAWLVLAGLGDAAVLSCVFWYTVRSTAISRSGAVLYLLVPFLLAAAGLCYLLGHVRPERFCAGCAGMCAALLLLFLAAGEYCPVVFRQNFSLGWGGICLCLLAFGARQCRFIQKRYAL</sequence>